<evidence type="ECO:0000259" key="1">
    <source>
        <dbReference type="Pfam" id="PF00583"/>
    </source>
</evidence>
<dbReference type="HOGENOM" id="CLU_056576_0_0_1"/>
<reference evidence="2 3" key="2">
    <citation type="journal article" date="2013" name="PLoS Genet.">
        <title>Comparative genome structure, secondary metabolite, and effector coding capacity across Cochliobolus pathogens.</title>
        <authorList>
            <person name="Condon B.J."/>
            <person name="Leng Y."/>
            <person name="Wu D."/>
            <person name="Bushley K.E."/>
            <person name="Ohm R.A."/>
            <person name="Otillar R."/>
            <person name="Martin J."/>
            <person name="Schackwitz W."/>
            <person name="Grimwood J."/>
            <person name="MohdZainudin N."/>
            <person name="Xue C."/>
            <person name="Wang R."/>
            <person name="Manning V.A."/>
            <person name="Dhillon B."/>
            <person name="Tu Z.J."/>
            <person name="Steffenson B.J."/>
            <person name="Salamov A."/>
            <person name="Sun H."/>
            <person name="Lowry S."/>
            <person name="LaButti K."/>
            <person name="Han J."/>
            <person name="Copeland A."/>
            <person name="Lindquist E."/>
            <person name="Barry K."/>
            <person name="Schmutz J."/>
            <person name="Baker S.E."/>
            <person name="Ciuffetti L.M."/>
            <person name="Grigoriev I.V."/>
            <person name="Zhong S."/>
            <person name="Turgeon B.G."/>
        </authorList>
    </citation>
    <scope>NUCLEOTIDE SEQUENCE [LARGE SCALE GENOMIC DNA]</scope>
    <source>
        <strain evidence="3">28A</strain>
    </source>
</reference>
<proteinExistence type="predicted"/>
<evidence type="ECO:0000313" key="2">
    <source>
        <dbReference type="EMBL" id="EOA90299.1"/>
    </source>
</evidence>
<dbReference type="AlphaFoldDB" id="R0KMF1"/>
<dbReference type="InterPro" id="IPR000182">
    <property type="entry name" value="GNAT_dom"/>
</dbReference>
<sequence length="265" mass="28923">MSTIPIFSLETIPAAHVSDTMLEQAAGLFSAAYGVWSAEAAERMGRRYCKQGTRVKMTPLRLRDQCLAPGTNSVFVRAMAGSSTTSDDDEDSKTLVGYAFATSWMYGERCVCWVTQLCVEGGYRRQGLATKILSRLREESQNNTNNTNNIMAFSILSSHPAAIMAALRAWGRGIEAVDIQFAKNHAAGIMAASPVAYVRDAKLKGSIFGIHDHDNEDGAVCCADTKFWVDHAEPLTVLAEVKANRNMDVWPFGELPPGCEFLALC</sequence>
<keyword evidence="3" id="KW-1185">Reference proteome</keyword>
<dbReference type="Gene3D" id="3.40.630.30">
    <property type="match status" value="1"/>
</dbReference>
<feature type="domain" description="N-acetyltransferase" evidence="1">
    <location>
        <begin position="90"/>
        <end position="152"/>
    </location>
</feature>
<dbReference type="OrthoDB" id="2019666at2759"/>
<dbReference type="STRING" id="671987.R0KMF1"/>
<name>R0KMF1_EXST2</name>
<dbReference type="CDD" id="cd04301">
    <property type="entry name" value="NAT_SF"/>
    <property type="match status" value="1"/>
</dbReference>
<dbReference type="EMBL" id="KB908493">
    <property type="protein sequence ID" value="EOA90299.1"/>
    <property type="molecule type" value="Genomic_DNA"/>
</dbReference>
<organism evidence="2 3">
    <name type="scientific">Exserohilum turcicum (strain 28A)</name>
    <name type="common">Northern leaf blight fungus</name>
    <name type="synonym">Setosphaeria turcica</name>
    <dbReference type="NCBI Taxonomy" id="671987"/>
    <lineage>
        <taxon>Eukaryota</taxon>
        <taxon>Fungi</taxon>
        <taxon>Dikarya</taxon>
        <taxon>Ascomycota</taxon>
        <taxon>Pezizomycotina</taxon>
        <taxon>Dothideomycetes</taxon>
        <taxon>Pleosporomycetidae</taxon>
        <taxon>Pleosporales</taxon>
        <taxon>Pleosporineae</taxon>
        <taxon>Pleosporaceae</taxon>
        <taxon>Exserohilum</taxon>
    </lineage>
</organism>
<dbReference type="eggNOG" id="ENOG502S4C5">
    <property type="taxonomic scope" value="Eukaryota"/>
</dbReference>
<dbReference type="Proteomes" id="UP000016935">
    <property type="component" value="Unassembled WGS sequence"/>
</dbReference>
<gene>
    <name evidence="2" type="ORF">SETTUDRAFT_182780</name>
</gene>
<dbReference type="GeneID" id="19401943"/>
<accession>R0KMF1</accession>
<protein>
    <recommendedName>
        <fullName evidence="1">N-acetyltransferase domain-containing protein</fullName>
    </recommendedName>
</protein>
<dbReference type="SUPFAM" id="SSF55729">
    <property type="entry name" value="Acyl-CoA N-acyltransferases (Nat)"/>
    <property type="match status" value="1"/>
</dbReference>
<reference evidence="2 3" key="1">
    <citation type="journal article" date="2012" name="PLoS Pathog.">
        <title>Diverse lifestyles and strategies of plant pathogenesis encoded in the genomes of eighteen Dothideomycetes fungi.</title>
        <authorList>
            <person name="Ohm R.A."/>
            <person name="Feau N."/>
            <person name="Henrissat B."/>
            <person name="Schoch C.L."/>
            <person name="Horwitz B.A."/>
            <person name="Barry K.W."/>
            <person name="Condon B.J."/>
            <person name="Copeland A.C."/>
            <person name="Dhillon B."/>
            <person name="Glaser F."/>
            <person name="Hesse C.N."/>
            <person name="Kosti I."/>
            <person name="LaButti K."/>
            <person name="Lindquist E.A."/>
            <person name="Lucas S."/>
            <person name="Salamov A.A."/>
            <person name="Bradshaw R.E."/>
            <person name="Ciuffetti L."/>
            <person name="Hamelin R.C."/>
            <person name="Kema G.H.J."/>
            <person name="Lawrence C."/>
            <person name="Scott J.A."/>
            <person name="Spatafora J.W."/>
            <person name="Turgeon B.G."/>
            <person name="de Wit P.J.G.M."/>
            <person name="Zhong S."/>
            <person name="Goodwin S.B."/>
            <person name="Grigoriev I.V."/>
        </authorList>
    </citation>
    <scope>NUCLEOTIDE SEQUENCE [LARGE SCALE GENOMIC DNA]</scope>
    <source>
        <strain evidence="3">28A</strain>
    </source>
</reference>
<dbReference type="Pfam" id="PF00583">
    <property type="entry name" value="Acetyltransf_1"/>
    <property type="match status" value="1"/>
</dbReference>
<dbReference type="InterPro" id="IPR016181">
    <property type="entry name" value="Acyl_CoA_acyltransferase"/>
</dbReference>
<evidence type="ECO:0000313" key="3">
    <source>
        <dbReference type="Proteomes" id="UP000016935"/>
    </source>
</evidence>
<dbReference type="RefSeq" id="XP_008022177.1">
    <property type="nucleotide sequence ID" value="XM_008023986.1"/>
</dbReference>
<dbReference type="GO" id="GO:0016747">
    <property type="term" value="F:acyltransferase activity, transferring groups other than amino-acyl groups"/>
    <property type="evidence" value="ECO:0007669"/>
    <property type="project" value="InterPro"/>
</dbReference>